<dbReference type="Gene3D" id="2.40.30.130">
    <property type="match status" value="1"/>
</dbReference>
<dbReference type="PROSITE" id="PS50860">
    <property type="entry name" value="AA_TRNA_LIGASE_II_ALA"/>
    <property type="match status" value="1"/>
</dbReference>
<dbReference type="PRINTS" id="PR00980">
    <property type="entry name" value="TRNASYNTHALA"/>
</dbReference>
<keyword evidence="6 14" id="KW-0479">Metal-binding</keyword>
<evidence type="ECO:0000256" key="10">
    <source>
        <dbReference type="ARBA" id="ARBA00022884"/>
    </source>
</evidence>
<dbReference type="InterPro" id="IPR018163">
    <property type="entry name" value="Thr/Ala-tRNA-synth_IIc_edit"/>
</dbReference>
<dbReference type="AlphaFoldDB" id="A0A8C4XF52"/>
<dbReference type="CDD" id="cd00673">
    <property type="entry name" value="AlaRS_core"/>
    <property type="match status" value="1"/>
</dbReference>
<dbReference type="GO" id="GO:0005739">
    <property type="term" value="C:mitochondrion"/>
    <property type="evidence" value="ECO:0007669"/>
    <property type="project" value="TreeGrafter"/>
</dbReference>
<dbReference type="SUPFAM" id="SSF101353">
    <property type="entry name" value="Putative anticodon-binding domain of alanyl-tRNA synthetase (AlaRS)"/>
    <property type="match status" value="1"/>
</dbReference>
<dbReference type="SUPFAM" id="SSF55186">
    <property type="entry name" value="ThrRS/AlaRS common domain"/>
    <property type="match status" value="1"/>
</dbReference>
<dbReference type="InterPro" id="IPR012947">
    <property type="entry name" value="tRNA_SAD"/>
</dbReference>
<dbReference type="SUPFAM" id="SSF55681">
    <property type="entry name" value="Class II aaRS and biotin synthetases"/>
    <property type="match status" value="1"/>
</dbReference>
<dbReference type="GO" id="GO:0002161">
    <property type="term" value="F:aminoacyl-tRNA deacylase activity"/>
    <property type="evidence" value="ECO:0007669"/>
    <property type="project" value="TreeGrafter"/>
</dbReference>
<dbReference type="GO" id="GO:0004813">
    <property type="term" value="F:alanine-tRNA ligase activity"/>
    <property type="evidence" value="ECO:0007669"/>
    <property type="project" value="UniProtKB-UniRule"/>
</dbReference>
<evidence type="ECO:0000256" key="2">
    <source>
        <dbReference type="ARBA" id="ARBA00013168"/>
    </source>
</evidence>
<dbReference type="Gene3D" id="3.30.930.10">
    <property type="entry name" value="Bira Bifunctional Protein, Domain 2"/>
    <property type="match status" value="1"/>
</dbReference>
<evidence type="ECO:0000256" key="14">
    <source>
        <dbReference type="HAMAP-Rule" id="MF_03133"/>
    </source>
</evidence>
<evidence type="ECO:0000256" key="11">
    <source>
        <dbReference type="ARBA" id="ARBA00022917"/>
    </source>
</evidence>
<dbReference type="InterPro" id="IPR018165">
    <property type="entry name" value="Ala-tRNA-synth_IIc_core"/>
</dbReference>
<comment type="function">
    <text evidence="14">Catalyzes the attachment of alanine to tRNA(Ala) in a two-step reaction: alanine is first activated by ATP to form Ala-AMP and then transferred to the acceptor end of tRNA(Ala). Also edits incorrectly charged tRNA(Ala) via its editing domain.</text>
</comment>
<reference evidence="16" key="2">
    <citation type="submission" date="2025-08" db="UniProtKB">
        <authorList>
            <consortium name="Ensembl"/>
        </authorList>
    </citation>
    <scope>IDENTIFICATION</scope>
</reference>
<dbReference type="NCBIfam" id="TIGR00344">
    <property type="entry name" value="alaS"/>
    <property type="match status" value="1"/>
</dbReference>
<dbReference type="HAMAP" id="MF_00036_B">
    <property type="entry name" value="Ala_tRNA_synth_B"/>
    <property type="match status" value="1"/>
</dbReference>
<protein>
    <recommendedName>
        <fullName evidence="3">Alanine--tRNA ligase</fullName>
        <ecNumber evidence="2">6.1.1.7</ecNumber>
    </recommendedName>
</protein>
<evidence type="ECO:0000256" key="3">
    <source>
        <dbReference type="ARBA" id="ARBA00017959"/>
    </source>
</evidence>
<dbReference type="InterPro" id="IPR009000">
    <property type="entry name" value="Transl_B-barrel_sf"/>
</dbReference>
<proteinExistence type="inferred from homology"/>
<evidence type="ECO:0000256" key="7">
    <source>
        <dbReference type="ARBA" id="ARBA00022741"/>
    </source>
</evidence>
<evidence type="ECO:0000256" key="5">
    <source>
        <dbReference type="ARBA" id="ARBA00022598"/>
    </source>
</evidence>
<feature type="binding site" evidence="14">
    <location>
        <position position="644"/>
    </location>
    <ligand>
        <name>Zn(2+)</name>
        <dbReference type="ChEBI" id="CHEBI:29105"/>
    </ligand>
</feature>
<evidence type="ECO:0000256" key="6">
    <source>
        <dbReference type="ARBA" id="ARBA00022723"/>
    </source>
</evidence>
<dbReference type="Proteomes" id="UP000694620">
    <property type="component" value="Chromosome 15"/>
</dbReference>
<keyword evidence="11 14" id="KW-0648">Protein biosynthesis</keyword>
<comment type="subunit">
    <text evidence="14">Monomer. Interacts with ANKRD16; the interaction is direct.</text>
</comment>
<dbReference type="Pfam" id="PF01411">
    <property type="entry name" value="tRNA-synt_2c"/>
    <property type="match status" value="1"/>
</dbReference>
<dbReference type="GO" id="GO:0000049">
    <property type="term" value="F:tRNA binding"/>
    <property type="evidence" value="ECO:0007669"/>
    <property type="project" value="UniProtKB-KW"/>
</dbReference>
<feature type="domain" description="Alanyl-transfer RNA synthetases family profile" evidence="15">
    <location>
        <begin position="41"/>
        <end position="798"/>
    </location>
</feature>
<reference evidence="16" key="3">
    <citation type="submission" date="2025-09" db="UniProtKB">
        <authorList>
            <consortium name="Ensembl"/>
        </authorList>
    </citation>
    <scope>IDENTIFICATION</scope>
</reference>
<comment type="catalytic activity">
    <reaction evidence="13 14">
        <text>tRNA(Ala) + L-alanine + ATP = L-alanyl-tRNA(Ala) + AMP + diphosphate</text>
        <dbReference type="Rhea" id="RHEA:12540"/>
        <dbReference type="Rhea" id="RHEA-COMP:9657"/>
        <dbReference type="Rhea" id="RHEA-COMP:9923"/>
        <dbReference type="ChEBI" id="CHEBI:30616"/>
        <dbReference type="ChEBI" id="CHEBI:33019"/>
        <dbReference type="ChEBI" id="CHEBI:57972"/>
        <dbReference type="ChEBI" id="CHEBI:78442"/>
        <dbReference type="ChEBI" id="CHEBI:78497"/>
        <dbReference type="ChEBI" id="CHEBI:456215"/>
        <dbReference type="EC" id="6.1.1.7"/>
    </reaction>
</comment>
<dbReference type="SMART" id="SM00863">
    <property type="entry name" value="tRNA_SAD"/>
    <property type="match status" value="1"/>
</dbReference>
<evidence type="ECO:0000256" key="1">
    <source>
        <dbReference type="ARBA" id="ARBA00008429"/>
    </source>
</evidence>
<dbReference type="GeneTree" id="ENSGT00940000158246"/>
<dbReference type="PANTHER" id="PTHR11777:SF8">
    <property type="entry name" value="ALANINE--TRNA LIGASE, MITOCHONDRIAL"/>
    <property type="match status" value="1"/>
</dbReference>
<evidence type="ECO:0000256" key="12">
    <source>
        <dbReference type="ARBA" id="ARBA00023146"/>
    </source>
</evidence>
<dbReference type="GO" id="GO:0006419">
    <property type="term" value="P:alanyl-tRNA aminoacylation"/>
    <property type="evidence" value="ECO:0007669"/>
    <property type="project" value="InterPro"/>
</dbReference>
<keyword evidence="10 14" id="KW-0694">RNA-binding</keyword>
<evidence type="ECO:0000256" key="9">
    <source>
        <dbReference type="ARBA" id="ARBA00022840"/>
    </source>
</evidence>
<dbReference type="SUPFAM" id="SSF50447">
    <property type="entry name" value="Translation proteins"/>
    <property type="match status" value="1"/>
</dbReference>
<evidence type="ECO:0000313" key="17">
    <source>
        <dbReference type="Proteomes" id="UP000694620"/>
    </source>
</evidence>
<dbReference type="InterPro" id="IPR018164">
    <property type="entry name" value="Ala-tRNA-synth_IIc_N"/>
</dbReference>
<evidence type="ECO:0000256" key="13">
    <source>
        <dbReference type="ARBA" id="ARBA00048300"/>
    </source>
</evidence>
<reference evidence="16" key="1">
    <citation type="submission" date="2021-06" db="EMBL/GenBank/DDBJ databases">
        <authorList>
            <consortium name="Wellcome Sanger Institute Data Sharing"/>
        </authorList>
    </citation>
    <scope>NUCLEOTIDE SEQUENCE [LARGE SCALE GENOMIC DNA]</scope>
</reference>
<dbReference type="InterPro" id="IPR023033">
    <property type="entry name" value="Ala_tRNA_ligase_euk/bac"/>
</dbReference>
<comment type="similarity">
    <text evidence="1">Belongs to the class-II aminoacyl-tRNA synthetase family. Alax-L subfamily.</text>
</comment>
<organism evidence="16 17">
    <name type="scientific">Erpetoichthys calabaricus</name>
    <name type="common">Rope fish</name>
    <name type="synonym">Calamoichthys calabaricus</name>
    <dbReference type="NCBI Taxonomy" id="27687"/>
    <lineage>
        <taxon>Eukaryota</taxon>
        <taxon>Metazoa</taxon>
        <taxon>Chordata</taxon>
        <taxon>Craniata</taxon>
        <taxon>Vertebrata</taxon>
        <taxon>Euteleostomi</taxon>
        <taxon>Actinopterygii</taxon>
        <taxon>Polypteriformes</taxon>
        <taxon>Polypteridae</taxon>
        <taxon>Erpetoichthys</taxon>
    </lineage>
</organism>
<dbReference type="Pfam" id="PF07973">
    <property type="entry name" value="tRNA_SAD"/>
    <property type="match status" value="1"/>
</dbReference>
<dbReference type="FunFam" id="3.30.930.10:FF:000011">
    <property type="entry name" value="Alanine--tRNA ligase, cytoplasmic"/>
    <property type="match status" value="1"/>
</dbReference>
<dbReference type="InterPro" id="IPR045864">
    <property type="entry name" value="aa-tRNA-synth_II/BPL/LPL"/>
</dbReference>
<dbReference type="Gene3D" id="3.10.310.40">
    <property type="match status" value="1"/>
</dbReference>
<evidence type="ECO:0000313" key="16">
    <source>
        <dbReference type="Ensembl" id="ENSECRP00000027389.1"/>
    </source>
</evidence>
<feature type="binding site" evidence="14">
    <location>
        <position position="759"/>
    </location>
    <ligand>
        <name>Zn(2+)</name>
        <dbReference type="ChEBI" id="CHEBI:29105"/>
    </ligand>
</feature>
<gene>
    <name evidence="16" type="primary">aars2</name>
    <name evidence="14" type="synonym">AARS</name>
</gene>
<comment type="domain">
    <text evidence="14">Consists of three domains; the N-terminal catalytic domain, the editing domain and the C-terminal C-Ala domain. The editing domain removes incorrectly charged amino acids, while the C-Ala domain, along with tRNA(Ala), serves as a bridge to cooperatively bring together the editing and aminoacylation centers thus stimulating deacylation of misacylated tRNAs.</text>
</comment>
<dbReference type="Gene3D" id="3.30.980.10">
    <property type="entry name" value="Threonyl-trna Synthetase, Chain A, domain 2"/>
    <property type="match status" value="1"/>
</dbReference>
<sequence length="993" mass="111067">MAQYMRQAQVLHKLLKRRNVHTVFGIRDKCDFSSGTGDAEFTSKKVRDMFTDFFKDKYGHTFVPSSPVKPRGDPTLLFVNAGMNQFKPVFLGTVDPRSEMAHYRRVVNSQKCVRAGGKHNDLEDVGKDVYHHTFFEMLGNWSFGDYFKEKACLMAWELLTSVYGIPKDRLYITYFGGDSVLGLKSDDETREIWLSLGVKSDHILPFGSKDNFWEMGESGPCGPCTEIHYDHIGSRNAGMFVNRDNPDVVEIWNIVFMQYKRELDGSLRVLPRHNVDTGMGLERLVTILQGKRSNYDTDLFTPILSAIHEFSKVQPYRGLVGGADLENVDMAYRVLADHVRTLAVCIADGIYPGMSGAELVLRRILRRAVRFSMEVLKAPQGTLAALIPTVAEVLGDAYPELTQETSRIMDLINDNEEAFVSSLHQGRRIIDRTLQRMDKSCKFPADVAWSLHRNLGFPLDLIGLMLSEKSIALDTDALEKLSSESAKQNAQSHLSETETCYQLDLHTLAELKRRGVPATDDSPKYQYSLEGADKYVFHSCQGQVLGLYAENSLVEKVSEGQRCGIILDRTCFYAEQGGQTHDRGYFLRGEQQDVLFPVENVQSCGGYVVHEVIVPETLCLGDSVHLFLDEPRRLGCMVNHTSTHVLNFALRRVLGDDVEQRGSHVTEEHLRFDFSTKAVLTIEELQKIEQEVEALLLQNDPVYTLEVPLSRAKTIQRLRTVDEVYPDPVQVVSIGIPVENLLSSMAENPSSVELCCGTHLLRTGVIKDFVIVSDRQLVKGINRIVAVTGDQAKEARETGHKLAQDVDSLLFRLQSGIATLVDAQQLSKEVGLLTDVLENTAIPQWQKRELQKKLKALQRTTNTAVRKQENKEATKKVQELLTRHASDSLVVDSVTVDSISILMKMVNILCDHFPDAFVMLLSLQDSGSILCACQVPKNAASTLSAADWALAVCRTMNGSAGGSEIVAKGTAYSKNLEAVQKWALEYANTKLQN</sequence>
<dbReference type="GO" id="GO:0005524">
    <property type="term" value="F:ATP binding"/>
    <property type="evidence" value="ECO:0007669"/>
    <property type="project" value="UniProtKB-UniRule"/>
</dbReference>
<dbReference type="GO" id="GO:0008270">
    <property type="term" value="F:zinc ion binding"/>
    <property type="evidence" value="ECO:0007669"/>
    <property type="project" value="UniProtKB-UniRule"/>
</dbReference>
<dbReference type="InterPro" id="IPR002318">
    <property type="entry name" value="Ala-tRNA-lgiase_IIc"/>
</dbReference>
<keyword evidence="9 14" id="KW-0067">ATP-binding</keyword>
<name>A0A8C4XF52_ERPCA</name>
<dbReference type="PANTHER" id="PTHR11777">
    <property type="entry name" value="ALANYL-TRNA SYNTHETASE"/>
    <property type="match status" value="1"/>
</dbReference>
<dbReference type="Ensembl" id="ENSECRT00000027964.1">
    <property type="protein sequence ID" value="ENSECRP00000027389.1"/>
    <property type="gene ID" value="ENSECRG00000018543.1"/>
</dbReference>
<evidence type="ECO:0000259" key="15">
    <source>
        <dbReference type="PROSITE" id="PS50860"/>
    </source>
</evidence>
<keyword evidence="12 14" id="KW-0030">Aminoacyl-tRNA synthetase</keyword>
<feature type="binding site" evidence="14">
    <location>
        <position position="755"/>
    </location>
    <ligand>
        <name>Zn(2+)</name>
        <dbReference type="ChEBI" id="CHEBI:29105"/>
    </ligand>
</feature>
<comment type="cofactor">
    <cofactor evidence="14">
        <name>Zn(2+)</name>
        <dbReference type="ChEBI" id="CHEBI:29105"/>
    </cofactor>
    <text evidence="14">Binds 1 zinc ion per subunit.</text>
</comment>
<keyword evidence="5 14" id="KW-0436">Ligase</keyword>
<dbReference type="InterPro" id="IPR018162">
    <property type="entry name" value="Ala-tRNA-ligase_IIc_anticod-bd"/>
</dbReference>
<keyword evidence="17" id="KW-1185">Reference proteome</keyword>
<feature type="binding site" evidence="14">
    <location>
        <position position="640"/>
    </location>
    <ligand>
        <name>Zn(2+)</name>
        <dbReference type="ChEBI" id="CHEBI:29105"/>
    </ligand>
</feature>
<keyword evidence="7 14" id="KW-0547">Nucleotide-binding</keyword>
<dbReference type="EC" id="6.1.1.7" evidence="2"/>
<evidence type="ECO:0000256" key="4">
    <source>
        <dbReference type="ARBA" id="ARBA00022555"/>
    </source>
</evidence>
<dbReference type="InterPro" id="IPR050058">
    <property type="entry name" value="Ala-tRNA_ligase"/>
</dbReference>
<dbReference type="FunFam" id="3.30.980.10:FF:000004">
    <property type="entry name" value="Alanine--tRNA ligase, cytoplasmic"/>
    <property type="match status" value="1"/>
</dbReference>
<keyword evidence="8 14" id="KW-0862">Zinc</keyword>
<evidence type="ECO:0000256" key="8">
    <source>
        <dbReference type="ARBA" id="ARBA00022833"/>
    </source>
</evidence>
<keyword evidence="4 14" id="KW-0820">tRNA-binding</keyword>
<accession>A0A8C4XF52</accession>